<keyword evidence="4" id="KW-1185">Reference proteome</keyword>
<comment type="caution">
    <text evidence="3">The sequence shown here is derived from an EMBL/GenBank/DDBJ whole genome shotgun (WGS) entry which is preliminary data.</text>
</comment>
<dbReference type="EMBL" id="JAVDXU010000002">
    <property type="protein sequence ID" value="MDR7270252.1"/>
    <property type="molecule type" value="Genomic_DNA"/>
</dbReference>
<proteinExistence type="predicted"/>
<evidence type="ECO:0000313" key="4">
    <source>
        <dbReference type="Proteomes" id="UP001180453"/>
    </source>
</evidence>
<dbReference type="GO" id="GO:0004585">
    <property type="term" value="F:ornithine carbamoyltransferase activity"/>
    <property type="evidence" value="ECO:0007669"/>
    <property type="project" value="UniProtKB-EC"/>
</dbReference>
<protein>
    <submittedName>
        <fullName evidence="3">Ornithine carbamoyltransferase</fullName>
        <ecNumber evidence="3">2.1.3.3</ecNumber>
    </submittedName>
</protein>
<dbReference type="RefSeq" id="WP_310265954.1">
    <property type="nucleotide sequence ID" value="NZ_JAVDXU010000002.1"/>
</dbReference>
<organism evidence="3 4">
    <name type="scientific">Roseateles saccharophilus</name>
    <name type="common">Pseudomonas saccharophila</name>
    <dbReference type="NCBI Taxonomy" id="304"/>
    <lineage>
        <taxon>Bacteria</taxon>
        <taxon>Pseudomonadati</taxon>
        <taxon>Pseudomonadota</taxon>
        <taxon>Betaproteobacteria</taxon>
        <taxon>Burkholderiales</taxon>
        <taxon>Sphaerotilaceae</taxon>
        <taxon>Roseateles</taxon>
    </lineage>
</organism>
<name>A0ABU1YN17_ROSSA</name>
<feature type="domain" description="Aspartate/ornithine carbamoyltransferase carbamoyl-P binding" evidence="2">
    <location>
        <begin position="16"/>
        <end position="141"/>
    </location>
</feature>
<dbReference type="InterPro" id="IPR006132">
    <property type="entry name" value="Asp/Orn_carbamoyltranf_P-bd"/>
</dbReference>
<dbReference type="Gene3D" id="3.40.50.1370">
    <property type="entry name" value="Aspartate/ornithine carbamoyltransferase"/>
    <property type="match status" value="1"/>
</dbReference>
<dbReference type="SUPFAM" id="SSF53671">
    <property type="entry name" value="Aspartate/ornithine carbamoyltransferase"/>
    <property type="match status" value="1"/>
</dbReference>
<evidence type="ECO:0000259" key="2">
    <source>
        <dbReference type="Pfam" id="PF02729"/>
    </source>
</evidence>
<dbReference type="Pfam" id="PF02729">
    <property type="entry name" value="OTCace_N"/>
    <property type="match status" value="1"/>
</dbReference>
<dbReference type="EC" id="2.1.3.3" evidence="3"/>
<keyword evidence="1 3" id="KW-0808">Transferase</keyword>
<gene>
    <name evidence="3" type="ORF">J2X20_002910</name>
</gene>
<dbReference type="Proteomes" id="UP001180453">
    <property type="component" value="Unassembled WGS sequence"/>
</dbReference>
<sequence>MCSKARQGATSAEFSSPEDAAALVRQAQALHQLGDGGPQLLQGKKFALVSPRRGEEGEGEFLRAATALGAHVSCVQLGLDENSSAQQIATTARLLARLYDAVECQHLPAALVGQIASSSTIPVFAGLATREHPTAALVNALGVDAPPTVRRHVILQAALLLSIR</sequence>
<reference evidence="3 4" key="1">
    <citation type="submission" date="2023-07" db="EMBL/GenBank/DDBJ databases">
        <title>Sorghum-associated microbial communities from plants grown in Nebraska, USA.</title>
        <authorList>
            <person name="Schachtman D."/>
        </authorList>
    </citation>
    <scope>NUCLEOTIDE SEQUENCE [LARGE SCALE GENOMIC DNA]</scope>
    <source>
        <strain evidence="3 4">BE314</strain>
    </source>
</reference>
<dbReference type="InterPro" id="IPR036901">
    <property type="entry name" value="Asp/Orn_carbamoylTrfase_sf"/>
</dbReference>
<evidence type="ECO:0000313" key="3">
    <source>
        <dbReference type="EMBL" id="MDR7270252.1"/>
    </source>
</evidence>
<accession>A0ABU1YN17</accession>
<evidence type="ECO:0000256" key="1">
    <source>
        <dbReference type="ARBA" id="ARBA00022679"/>
    </source>
</evidence>